<dbReference type="SUPFAM" id="SSF53448">
    <property type="entry name" value="Nucleotide-diphospho-sugar transferases"/>
    <property type="match status" value="1"/>
</dbReference>
<dbReference type="Proteomes" id="UP000236654">
    <property type="component" value="Unassembled WGS sequence"/>
</dbReference>
<proteinExistence type="predicted"/>
<dbReference type="GO" id="GO:0016740">
    <property type="term" value="F:transferase activity"/>
    <property type="evidence" value="ECO:0007669"/>
    <property type="project" value="UniProtKB-KW"/>
</dbReference>
<dbReference type="Gene3D" id="3.90.550.10">
    <property type="entry name" value="Spore Coat Polysaccharide Biosynthesis Protein SpsA, Chain A"/>
    <property type="match status" value="1"/>
</dbReference>
<accession>A0A2I0R5D7</accession>
<organism evidence="2 3">
    <name type="scientific">Brumimicrobium salinarum</name>
    <dbReference type="NCBI Taxonomy" id="2058658"/>
    <lineage>
        <taxon>Bacteria</taxon>
        <taxon>Pseudomonadati</taxon>
        <taxon>Bacteroidota</taxon>
        <taxon>Flavobacteriia</taxon>
        <taxon>Flavobacteriales</taxon>
        <taxon>Crocinitomicaceae</taxon>
        <taxon>Brumimicrobium</taxon>
    </lineage>
</organism>
<dbReference type="PANTHER" id="PTHR48090">
    <property type="entry name" value="UNDECAPRENYL-PHOSPHATE 4-DEOXY-4-FORMAMIDO-L-ARABINOSE TRANSFERASE-RELATED"/>
    <property type="match status" value="1"/>
</dbReference>
<dbReference type="InterPro" id="IPR050256">
    <property type="entry name" value="Glycosyltransferase_2"/>
</dbReference>
<dbReference type="CDD" id="cd04179">
    <property type="entry name" value="DPM_DPG-synthase_like"/>
    <property type="match status" value="1"/>
</dbReference>
<comment type="caution">
    <text evidence="2">The sequence shown here is derived from an EMBL/GenBank/DDBJ whole genome shotgun (WGS) entry which is preliminary data.</text>
</comment>
<dbReference type="Pfam" id="PF00535">
    <property type="entry name" value="Glycos_transf_2"/>
    <property type="match status" value="1"/>
</dbReference>
<keyword evidence="3" id="KW-1185">Reference proteome</keyword>
<dbReference type="RefSeq" id="WP_101332944.1">
    <property type="nucleotide sequence ID" value="NZ_PJNI01000001.1"/>
</dbReference>
<evidence type="ECO:0000259" key="1">
    <source>
        <dbReference type="Pfam" id="PF00535"/>
    </source>
</evidence>
<keyword evidence="2" id="KW-0808">Transferase</keyword>
<sequence length="236" mass="26418">MSKLVIDYAKVFVVIPAFNEQESIVKVIADIPFVPRKNIIVVNNGSTDETQKRVESTGAIALFEPRKGYGWACLKGCAYVANKQVETIVFLDGDYSDYPEQLPDVIAPIYEQDMDIVIGSRALGVKENGSMTLPQRFGNWLSSKLLKLLYKVEYTDLGPFRAIRFGAYQALEMQDKTYGWTIEMQIKAAQKNMKSCEVPVNYRVRIGTSKVSGTIKGAVMAGVKIIFTVFKYKVNS</sequence>
<dbReference type="InterPro" id="IPR029044">
    <property type="entry name" value="Nucleotide-diphossugar_trans"/>
</dbReference>
<feature type="domain" description="Glycosyltransferase 2-like" evidence="1">
    <location>
        <begin position="13"/>
        <end position="169"/>
    </location>
</feature>
<dbReference type="PANTHER" id="PTHR48090:SF7">
    <property type="entry name" value="RFBJ PROTEIN"/>
    <property type="match status" value="1"/>
</dbReference>
<gene>
    <name evidence="2" type="ORF">CW751_00210</name>
</gene>
<evidence type="ECO:0000313" key="3">
    <source>
        <dbReference type="Proteomes" id="UP000236654"/>
    </source>
</evidence>
<reference evidence="2 3" key="1">
    <citation type="submission" date="2017-12" db="EMBL/GenBank/DDBJ databases">
        <title>The draft genome sequence of Brumimicrobium saltpan LHR20.</title>
        <authorList>
            <person name="Do Z.-J."/>
            <person name="Luo H.-R."/>
        </authorList>
    </citation>
    <scope>NUCLEOTIDE SEQUENCE [LARGE SCALE GENOMIC DNA]</scope>
    <source>
        <strain evidence="2 3">LHR20</strain>
    </source>
</reference>
<dbReference type="EMBL" id="PJNI01000001">
    <property type="protein sequence ID" value="PKR81798.1"/>
    <property type="molecule type" value="Genomic_DNA"/>
</dbReference>
<protein>
    <submittedName>
        <fullName evidence="2">UDP-glucose--dolichyl-phosphate glucosyltransferase</fullName>
    </submittedName>
</protein>
<dbReference type="InterPro" id="IPR001173">
    <property type="entry name" value="Glyco_trans_2-like"/>
</dbReference>
<dbReference type="OrthoDB" id="9797819at2"/>
<dbReference type="AlphaFoldDB" id="A0A2I0R5D7"/>
<name>A0A2I0R5D7_9FLAO</name>
<evidence type="ECO:0000313" key="2">
    <source>
        <dbReference type="EMBL" id="PKR81798.1"/>
    </source>
</evidence>